<evidence type="ECO:0000313" key="2">
    <source>
        <dbReference type="Proteomes" id="UP000606494"/>
    </source>
</evidence>
<keyword evidence="2" id="KW-1185">Reference proteome</keyword>
<evidence type="ECO:0000313" key="1">
    <source>
        <dbReference type="EMBL" id="MBD1424687.1"/>
    </source>
</evidence>
<dbReference type="EMBL" id="JACNYK010000001">
    <property type="protein sequence ID" value="MBD1424687.1"/>
    <property type="molecule type" value="Genomic_DNA"/>
</dbReference>
<gene>
    <name evidence="1" type="ORF">H8B17_03750</name>
</gene>
<dbReference type="Gene3D" id="2.60.120.260">
    <property type="entry name" value="Galactose-binding domain-like"/>
    <property type="match status" value="1"/>
</dbReference>
<accession>A0ABR7Y089</accession>
<dbReference type="Pfam" id="PF17132">
    <property type="entry name" value="Glyco_hydro_106"/>
    <property type="match status" value="2"/>
</dbReference>
<keyword evidence="1" id="KW-0378">Hydrolase</keyword>
<dbReference type="RefSeq" id="WP_190307805.1">
    <property type="nucleotide sequence ID" value="NZ_JACNYK010000001.1"/>
</dbReference>
<dbReference type="PANTHER" id="PTHR36848:SF2">
    <property type="entry name" value="SECRETED PROTEIN"/>
    <property type="match status" value="1"/>
</dbReference>
<dbReference type="SUPFAM" id="SSF49785">
    <property type="entry name" value="Galactose-binding domain-like"/>
    <property type="match status" value="1"/>
</dbReference>
<name>A0ABR7Y089_9SPHI</name>
<dbReference type="GO" id="GO:0016787">
    <property type="term" value="F:hydrolase activity"/>
    <property type="evidence" value="ECO:0007669"/>
    <property type="project" value="UniProtKB-KW"/>
</dbReference>
<dbReference type="InterPro" id="IPR008979">
    <property type="entry name" value="Galactose-bd-like_sf"/>
</dbReference>
<dbReference type="Proteomes" id="UP000606494">
    <property type="component" value="Unassembled WGS sequence"/>
</dbReference>
<dbReference type="PANTHER" id="PTHR36848">
    <property type="entry name" value="DNA-BINDING PROTEIN (PUTATIVE SECRETED PROTEIN)-RELATED"/>
    <property type="match status" value="1"/>
</dbReference>
<dbReference type="InterPro" id="IPR053161">
    <property type="entry name" value="Ulvan_degrading_GH"/>
</dbReference>
<organism evidence="1 2">
    <name type="scientific">Sphingobacterium arenae</name>
    <dbReference type="NCBI Taxonomy" id="1280598"/>
    <lineage>
        <taxon>Bacteria</taxon>
        <taxon>Pseudomonadati</taxon>
        <taxon>Bacteroidota</taxon>
        <taxon>Sphingobacteriia</taxon>
        <taxon>Sphingobacteriales</taxon>
        <taxon>Sphingobacteriaceae</taxon>
        <taxon>Sphingobacterium</taxon>
    </lineage>
</organism>
<protein>
    <submittedName>
        <fullName evidence="1">Glycoside hydrolase family 2 protein</fullName>
    </submittedName>
</protein>
<comment type="caution">
    <text evidence="1">The sequence shown here is derived from an EMBL/GenBank/DDBJ whole genome shotgun (WGS) entry which is preliminary data.</text>
</comment>
<proteinExistence type="predicted"/>
<sequence length="962" mass="108457">MNNATPTTIKCFTFFSVCLIALFLSCKQNNSQLKETGEIVWPEITPEMRPWTRWWWHGSAVTKKGLTASLESYKEAGLGGVEITPIYGVKGEEKQFLDFLSPDWTEKLVYTLKESERLGLGVDLANASGWPFGGPWVGAETASRYFTSQVFNVAGGETFSTNIAYMQQPVLRMQDGKKVQINDVKEPLSTYGDLQEYAFDQVRLEKPLPLILVSAHKSGQDGFTEKIDLTNQVKNGKLTWVVPEGEWVICALFEGLHGKQVERAGPGGEGNVIDHFSRSALDGYLDKFDTAFKNHDLSYLRYYFNDSYEVDDAHGEANWTPDFFTAFQQLNDYDLSNYIPALLGQDTEEMNGRVIYDYRWTISQLLLENYTKPWQKWASAQGKGIRNQAHGSPANVLDLYAASDVPEIEGREIVNLKSAASAAHVTGKKLISSESATWLNEHFESNWGDVKNAVDNMFLSGVNHIFYHGTAYSPQEAMWPGWLFYAAVHFTPTNSLWDDFKTLNQYVARSQSFLQAGRPANDILVYFNVADHWSERGNYMLKHFHSNTLFDDLSLKVCGDYLSDNGYSWDAISDQQLQDVTYADNQLLTNGNSYKTILIPEASLMPAETFEKLINLANEGATLLFVKDLPKAAPGMRGKSEGTQKIAHLKNELPFKQEGNRRMAAYGKGLIVVAEELPELVTYSGVQPESFYNDGLQSIRRLKDDGNYYYFIKNTSDTLFKGWIALQADYTSAALYNPMTGAEGYAFTKSDERETVIYVSIRPEESIVVETFKDIYTGELYPFYEILDNTVALSDWKIDFIKGGPTLPESVSTDKLQSWVNYGSDYEHFSGTAEYMTIIPSLSESTDAWLLRLDNVHESAAVYLNDKHIGALLNAPYELEIPANALREADTLKIAVSNLMANRIAYMDKQGMTWRKFYNINFSARRAENRGEDGIFSARNWSPKISGLSGEVTLIPLKRTIK</sequence>
<reference evidence="1 2" key="1">
    <citation type="submission" date="2020-08" db="EMBL/GenBank/DDBJ databases">
        <title>Sphingobacterium sp. DN00404 isolated from aquaculture water.</title>
        <authorList>
            <person name="Zhang M."/>
        </authorList>
    </citation>
    <scope>NUCLEOTIDE SEQUENCE [LARGE SCALE GENOMIC DNA]</scope>
    <source>
        <strain evidence="1 2">KCTC 32294</strain>
    </source>
</reference>
<dbReference type="NCBIfam" id="NF045579">
    <property type="entry name" value="rhamnoside_JR"/>
    <property type="match status" value="1"/>
</dbReference>